<dbReference type="Pfam" id="PF13597">
    <property type="entry name" value="NRDD"/>
    <property type="match status" value="1"/>
</dbReference>
<dbReference type="PANTHER" id="PTHR21075:SF0">
    <property type="entry name" value="ANAEROBIC RIBONUCLEOSIDE-TRIPHOSPHATE REDUCTASE"/>
    <property type="match status" value="1"/>
</dbReference>
<dbReference type="NCBIfam" id="NF006126">
    <property type="entry name" value="PRK08270.1"/>
    <property type="match status" value="1"/>
</dbReference>
<dbReference type="InterPro" id="IPR012833">
    <property type="entry name" value="NrdD"/>
</dbReference>
<dbReference type="GO" id="GO:0006260">
    <property type="term" value="P:DNA replication"/>
    <property type="evidence" value="ECO:0007669"/>
    <property type="project" value="InterPro"/>
</dbReference>
<dbReference type="AlphaFoldDB" id="A0A6M3XQ27"/>
<sequence>MKFTNDLINKYLKGSNWRLRENANTNESFSNMQNFIASNILANDFLSSLPYKHRKAHQDALIHIHNLESGGYVPYCAGHSLKLLIMNGMKTFTINSRPAKHLNSITDQVMNWLYCAQMEFAGAQAFSNFDVLIAPFIKKDNLPYSEVKQQIQKLIYNLNMTMRSSSQTPFSNLSLDYSVPRFLENEEAIVGGNLTGFKYSDCLDEISMIDRVISELMMEKDPNGIPFTFPILSINLTKKFDWDSEASRLMAENANKVGSYYWMSYLGSDIDEDSIRSLCCRLSLDMKELSGPTGLWNTAEGTGSLGVVTINFPRLGFDCRGKDEDIFFEKLRERLEIAISILNFRKERIKKYQDRMMPVNLLNGWSMKNYFITIGVIGFNELCLNYLGTDIIQNIPFIEKVMKFLRKWIKEKQMETKQLINIEIIPGEGSSYRLAYVDRKLNPGIITLGTKSAPYYTSLLIPASSDIDLFERLKLEEKILPLFTGGTIFRVFTGEKEVDTDIVLDLIKKISSTKIPYFDLTNTFSVCKKEAKTFRGAKQKCPECNGETEVYSRVVGYYRDIKKWNIGKVEEFHNRKYVNL</sequence>
<dbReference type="GO" id="GO:0008998">
    <property type="term" value="F:ribonucleoside-triphosphate reductase (thioredoxin) activity"/>
    <property type="evidence" value="ECO:0007669"/>
    <property type="project" value="InterPro"/>
</dbReference>
<gene>
    <name evidence="1" type="ORF">TM448B01728_0003</name>
</gene>
<dbReference type="PANTHER" id="PTHR21075">
    <property type="entry name" value="ANAEROBIC RIBONUCLEOSIDE-TRIPHOSPHATE REDUCTASE"/>
    <property type="match status" value="1"/>
</dbReference>
<dbReference type="GO" id="GO:0031250">
    <property type="term" value="C:anaerobic ribonucleoside-triphosphate reductase complex"/>
    <property type="evidence" value="ECO:0007669"/>
    <property type="project" value="TreeGrafter"/>
</dbReference>
<dbReference type="EMBL" id="MT144815">
    <property type="protein sequence ID" value="QJH99882.1"/>
    <property type="molecule type" value="Genomic_DNA"/>
</dbReference>
<dbReference type="GO" id="GO:0004748">
    <property type="term" value="F:ribonucleoside-diphosphate reductase activity, thioredoxin disulfide as acceptor"/>
    <property type="evidence" value="ECO:0007669"/>
    <property type="project" value="TreeGrafter"/>
</dbReference>
<reference evidence="1" key="1">
    <citation type="submission" date="2020-03" db="EMBL/GenBank/DDBJ databases">
        <title>The deep terrestrial virosphere.</title>
        <authorList>
            <person name="Holmfeldt K."/>
            <person name="Nilsson E."/>
            <person name="Simone D."/>
            <person name="Lopez-Fernandez M."/>
            <person name="Wu X."/>
            <person name="de Brujin I."/>
            <person name="Lundin D."/>
            <person name="Andersson A."/>
            <person name="Bertilsson S."/>
            <person name="Dopson M."/>
        </authorList>
    </citation>
    <scope>NUCLEOTIDE SEQUENCE</scope>
    <source>
        <strain evidence="1">TM448B01728</strain>
    </source>
</reference>
<dbReference type="Gene3D" id="3.20.70.20">
    <property type="match status" value="1"/>
</dbReference>
<dbReference type="GO" id="GO:0009265">
    <property type="term" value="P:2'-deoxyribonucleotide biosynthetic process"/>
    <property type="evidence" value="ECO:0007669"/>
    <property type="project" value="TreeGrafter"/>
</dbReference>
<protein>
    <submittedName>
        <fullName evidence="1">Putative anaerobic ribonucleoside-triphosphate reductase</fullName>
    </submittedName>
</protein>
<evidence type="ECO:0000313" key="1">
    <source>
        <dbReference type="EMBL" id="QJH99882.1"/>
    </source>
</evidence>
<dbReference type="NCBIfam" id="TIGR02487">
    <property type="entry name" value="NrdD"/>
    <property type="match status" value="1"/>
</dbReference>
<dbReference type="SUPFAM" id="SSF51998">
    <property type="entry name" value="PFL-like glycyl radical enzymes"/>
    <property type="match status" value="1"/>
</dbReference>
<name>A0A6M3XQ27_9ZZZZ</name>
<accession>A0A6M3XQ27</accession>
<proteinExistence type="predicted"/>
<organism evidence="1">
    <name type="scientific">viral metagenome</name>
    <dbReference type="NCBI Taxonomy" id="1070528"/>
    <lineage>
        <taxon>unclassified sequences</taxon>
        <taxon>metagenomes</taxon>
        <taxon>organismal metagenomes</taxon>
    </lineage>
</organism>